<comment type="subcellular location">
    <subcellularLocation>
        <location evidence="1">Membrane</location>
        <topology evidence="1">Multi-pass membrane protein</topology>
    </subcellularLocation>
</comment>
<feature type="transmembrane region" description="Helical" evidence="9">
    <location>
        <begin position="12"/>
        <end position="31"/>
    </location>
</feature>
<dbReference type="PANTHER" id="PTHR10283">
    <property type="entry name" value="SOLUTE CARRIER FAMILY 13 MEMBER"/>
    <property type="match status" value="1"/>
</dbReference>
<evidence type="ECO:0000256" key="5">
    <source>
        <dbReference type="ARBA" id="ARBA00022989"/>
    </source>
</evidence>
<dbReference type="AlphaFoldDB" id="A0A8D1ZF57"/>
<evidence type="ECO:0000256" key="6">
    <source>
        <dbReference type="ARBA" id="ARBA00023053"/>
    </source>
</evidence>
<dbReference type="Ensembl" id="ENSSSCT00065083342.1">
    <property type="protein sequence ID" value="ENSSSCP00065036343.1"/>
    <property type="gene ID" value="ENSSSCG00065060777.1"/>
</dbReference>
<keyword evidence="5 9" id="KW-1133">Transmembrane helix</keyword>
<dbReference type="Pfam" id="PF00939">
    <property type="entry name" value="Na_sulph_symp"/>
    <property type="match status" value="2"/>
</dbReference>
<evidence type="ECO:0000313" key="11">
    <source>
        <dbReference type="Proteomes" id="UP000694725"/>
    </source>
</evidence>
<keyword evidence="8" id="KW-0739">Sodium transport</keyword>
<dbReference type="PANTHER" id="PTHR10283:SF65">
    <property type="entry name" value="SOLUTE CARRIER FAMILY 13 MEMBER 1"/>
    <property type="match status" value="1"/>
</dbReference>
<evidence type="ECO:0000256" key="2">
    <source>
        <dbReference type="ARBA" id="ARBA00006772"/>
    </source>
</evidence>
<dbReference type="PROSITE" id="PS01271">
    <property type="entry name" value="NA_SULFATE"/>
    <property type="match status" value="1"/>
</dbReference>
<feature type="transmembrane region" description="Helical" evidence="9">
    <location>
        <begin position="37"/>
        <end position="68"/>
    </location>
</feature>
<comment type="similarity">
    <text evidence="2">Belongs to the SLC13A/DASS transporter (TC 2.A.47) family. NADC subfamily.</text>
</comment>
<feature type="transmembrane region" description="Helical" evidence="9">
    <location>
        <begin position="118"/>
        <end position="137"/>
    </location>
</feature>
<evidence type="ECO:0000256" key="1">
    <source>
        <dbReference type="ARBA" id="ARBA00004141"/>
    </source>
</evidence>
<dbReference type="Proteomes" id="UP000694727">
    <property type="component" value="Unplaced"/>
</dbReference>
<dbReference type="InterPro" id="IPR031312">
    <property type="entry name" value="Na/sul_symport_CS"/>
</dbReference>
<dbReference type="GO" id="GO:0015370">
    <property type="term" value="F:solute:sodium symporter activity"/>
    <property type="evidence" value="ECO:0007669"/>
    <property type="project" value="UniProtKB-ARBA"/>
</dbReference>
<keyword evidence="3" id="KW-0813">Transport</keyword>
<keyword evidence="4 9" id="KW-0812">Transmembrane</keyword>
<evidence type="ECO:0000313" key="10">
    <source>
        <dbReference type="Ensembl" id="ENSSSCP00065036343.1"/>
    </source>
</evidence>
<evidence type="ECO:0000256" key="8">
    <source>
        <dbReference type="ARBA" id="ARBA00023201"/>
    </source>
</evidence>
<evidence type="ECO:0000256" key="9">
    <source>
        <dbReference type="SAM" id="Phobius"/>
    </source>
</evidence>
<feature type="transmembrane region" description="Helical" evidence="9">
    <location>
        <begin position="512"/>
        <end position="533"/>
    </location>
</feature>
<feature type="transmembrane region" description="Helical" evidence="9">
    <location>
        <begin position="341"/>
        <end position="358"/>
    </location>
</feature>
<feature type="transmembrane region" description="Helical" evidence="9">
    <location>
        <begin position="421"/>
        <end position="440"/>
    </location>
</feature>
<protein>
    <recommendedName>
        <fullName evidence="12">Solute carrier family 13 member 1</fullName>
    </recommendedName>
</protein>
<dbReference type="Ensembl" id="ENSSSCT00025084248.1">
    <property type="protein sequence ID" value="ENSSSCP00025036652.1"/>
    <property type="gene ID" value="ENSSSCG00025060391.1"/>
</dbReference>
<dbReference type="Proteomes" id="UP000694725">
    <property type="component" value="Unplaced"/>
</dbReference>
<feature type="transmembrane region" description="Helical" evidence="9">
    <location>
        <begin position="302"/>
        <end position="321"/>
    </location>
</feature>
<evidence type="ECO:0000256" key="7">
    <source>
        <dbReference type="ARBA" id="ARBA00023136"/>
    </source>
</evidence>
<feature type="transmembrane region" description="Helical" evidence="9">
    <location>
        <begin position="471"/>
        <end position="492"/>
    </location>
</feature>
<accession>A0A8D1ZF57</accession>
<organism evidence="10 11">
    <name type="scientific">Sus scrofa</name>
    <name type="common">Pig</name>
    <dbReference type="NCBI Taxonomy" id="9823"/>
    <lineage>
        <taxon>Eukaryota</taxon>
        <taxon>Metazoa</taxon>
        <taxon>Chordata</taxon>
        <taxon>Craniata</taxon>
        <taxon>Vertebrata</taxon>
        <taxon>Euteleostomi</taxon>
        <taxon>Mammalia</taxon>
        <taxon>Eutheria</taxon>
        <taxon>Laurasiatheria</taxon>
        <taxon>Artiodactyla</taxon>
        <taxon>Suina</taxon>
        <taxon>Suidae</taxon>
        <taxon>Sus</taxon>
    </lineage>
</organism>
<proteinExistence type="inferred from homology"/>
<name>A0A8D1ZF57_PIG</name>
<keyword evidence="8" id="KW-0406">Ion transport</keyword>
<evidence type="ECO:0000256" key="3">
    <source>
        <dbReference type="ARBA" id="ARBA00022448"/>
    </source>
</evidence>
<keyword evidence="6" id="KW-0915">Sodium</keyword>
<evidence type="ECO:0000256" key="4">
    <source>
        <dbReference type="ARBA" id="ARBA00022692"/>
    </source>
</evidence>
<dbReference type="GO" id="GO:0016020">
    <property type="term" value="C:membrane"/>
    <property type="evidence" value="ECO:0007669"/>
    <property type="project" value="UniProtKB-SubCell"/>
</dbReference>
<keyword evidence="7 9" id="KW-0472">Membrane</keyword>
<evidence type="ECO:0008006" key="12">
    <source>
        <dbReference type="Google" id="ProtNLM"/>
    </source>
</evidence>
<dbReference type="InterPro" id="IPR001898">
    <property type="entry name" value="SLC13A/DASS"/>
</dbReference>
<reference evidence="10" key="1">
    <citation type="submission" date="2025-05" db="UniProtKB">
        <authorList>
            <consortium name="Ensembl"/>
        </authorList>
    </citation>
    <scope>IDENTIFICATION</scope>
</reference>
<sequence length="554" mass="60829">MKVSYVLVYRRLLLVVFTLLFLLPLPIILGTKEAECAYTLFVVAVFWLTEALPLSVTALLPGLMFPLFGIMPSKEVASAYFKDFHLLLIGVICLATSIEKWNLHKRIALRMVMTVGVNPAWLTLGFMSSTAFLSMWLSNTSTAAMVMPIVEAVAQQIINAEAEVEATQMTYFSGSTNLGLETDESVNGHETNERKEKTKPVAGYRNEAGKISGKMELEKNSGTGNKYRTKKDHMMCKLMCLCIAYSSTIGGLTTITGTSTNLIFAEHFNIFKEMFQCDKTGTAKQKACAEVIKQEYQKLGPIRYQEIVTLVLFIVMAVLWFSRDPGFVPGWSALFSQYPGFATDSTVALLVGLLFFLIPAKRLTKTTPTGETVAFDYSPLITWKEFQSFMPWDIAILVGGGFALADGCEESGLSKWIGNKLSPLGSLPVWLIILISSLFVTSLTEVASNPATITLLLPILAPLAEAIHVNPLYILLPSTLCTSFAFLLPVANPPNAIVFSYGHLTVIDMVKAGLGVNVLGVAVVMLGLFVWMVPMFDLHTYPSWAPTIANETLP</sequence>